<sequence>MFADVFPFIRNRWCPDSDKVKTAVFSFNNSCVAGGGSCYRSVFLVAFGGLRGGVGDAKAAGGGRGIGGDVMVPRNALAN</sequence>
<dbReference type="Gramene" id="RZC44350">
    <property type="protein sequence ID" value="RZC44350"/>
    <property type="gene ID" value="C5167_037307"/>
</dbReference>
<gene>
    <name evidence="1" type="ORF">C5167_037307</name>
</gene>
<keyword evidence="2" id="KW-1185">Reference proteome</keyword>
<dbReference type="EMBL" id="CM010715">
    <property type="protein sequence ID" value="RZC44350.1"/>
    <property type="molecule type" value="Genomic_DNA"/>
</dbReference>
<dbReference type="AlphaFoldDB" id="A0A4Y7I942"/>
<reference evidence="1 2" key="1">
    <citation type="journal article" date="2018" name="Science">
        <title>The opium poppy genome and morphinan production.</title>
        <authorList>
            <person name="Guo L."/>
            <person name="Winzer T."/>
            <person name="Yang X."/>
            <person name="Li Y."/>
            <person name="Ning Z."/>
            <person name="He Z."/>
            <person name="Teodor R."/>
            <person name="Lu Y."/>
            <person name="Bowser T.A."/>
            <person name="Graham I.A."/>
            <person name="Ye K."/>
        </authorList>
    </citation>
    <scope>NUCLEOTIDE SEQUENCE [LARGE SCALE GENOMIC DNA]</scope>
    <source>
        <strain evidence="2">cv. HN1</strain>
        <tissue evidence="1">Leaves</tissue>
    </source>
</reference>
<evidence type="ECO:0000313" key="2">
    <source>
        <dbReference type="Proteomes" id="UP000316621"/>
    </source>
</evidence>
<accession>A0A4Y7I942</accession>
<evidence type="ECO:0000313" key="1">
    <source>
        <dbReference type="EMBL" id="RZC44350.1"/>
    </source>
</evidence>
<proteinExistence type="predicted"/>
<organism evidence="1 2">
    <name type="scientific">Papaver somniferum</name>
    <name type="common">Opium poppy</name>
    <dbReference type="NCBI Taxonomy" id="3469"/>
    <lineage>
        <taxon>Eukaryota</taxon>
        <taxon>Viridiplantae</taxon>
        <taxon>Streptophyta</taxon>
        <taxon>Embryophyta</taxon>
        <taxon>Tracheophyta</taxon>
        <taxon>Spermatophyta</taxon>
        <taxon>Magnoliopsida</taxon>
        <taxon>Ranunculales</taxon>
        <taxon>Papaveraceae</taxon>
        <taxon>Papaveroideae</taxon>
        <taxon>Papaver</taxon>
    </lineage>
</organism>
<name>A0A4Y7I942_PAPSO</name>
<protein>
    <submittedName>
        <fullName evidence="1">Uncharacterized protein</fullName>
    </submittedName>
</protein>
<dbReference type="Proteomes" id="UP000316621">
    <property type="component" value="Chromosome 1"/>
</dbReference>